<evidence type="ECO:0000313" key="1">
    <source>
        <dbReference type="EMBL" id="CAB3808618.1"/>
    </source>
</evidence>
<proteinExistence type="predicted"/>
<keyword evidence="2" id="KW-1185">Reference proteome</keyword>
<sequence>MESETESQRRAGMDNIGVRIFEESNVSTFIARYHVSSLISNLGVCRCWLSQLHPDTQESGPTSRAKISTVRATYAVVQRGLSMIDHIECGAMGISLSA</sequence>
<name>A0A6J5GX47_9BURK</name>
<dbReference type="EMBL" id="CADIKI010000027">
    <property type="protein sequence ID" value="CAB3808618.1"/>
    <property type="molecule type" value="Genomic_DNA"/>
</dbReference>
<dbReference type="AlphaFoldDB" id="A0A6J5GX47"/>
<protein>
    <submittedName>
        <fullName evidence="1">Uncharacterized protein</fullName>
    </submittedName>
</protein>
<evidence type="ECO:0000313" key="2">
    <source>
        <dbReference type="Proteomes" id="UP000494252"/>
    </source>
</evidence>
<accession>A0A6J5GX47</accession>
<gene>
    <name evidence="1" type="ORF">LMG27177_06595</name>
</gene>
<dbReference type="Proteomes" id="UP000494252">
    <property type="component" value="Unassembled WGS sequence"/>
</dbReference>
<organism evidence="1 2">
    <name type="scientific">Paraburkholderia fynbosensis</name>
    <dbReference type="NCBI Taxonomy" id="1200993"/>
    <lineage>
        <taxon>Bacteria</taxon>
        <taxon>Pseudomonadati</taxon>
        <taxon>Pseudomonadota</taxon>
        <taxon>Betaproteobacteria</taxon>
        <taxon>Burkholderiales</taxon>
        <taxon>Burkholderiaceae</taxon>
        <taxon>Paraburkholderia</taxon>
    </lineage>
</organism>
<reference evidence="1 2" key="1">
    <citation type="submission" date="2020-04" db="EMBL/GenBank/DDBJ databases">
        <authorList>
            <person name="De Canck E."/>
        </authorList>
    </citation>
    <scope>NUCLEOTIDE SEQUENCE [LARGE SCALE GENOMIC DNA]</scope>
    <source>
        <strain evidence="1 2">LMG 27177</strain>
    </source>
</reference>